<evidence type="ECO:0000313" key="2">
    <source>
        <dbReference type="Proteomes" id="UP000250321"/>
    </source>
</evidence>
<dbReference type="STRING" id="2094558.A0A314URI5"/>
<dbReference type="EMBL" id="PJQY01003227">
    <property type="protein sequence ID" value="PQM39204.1"/>
    <property type="molecule type" value="Genomic_DNA"/>
</dbReference>
<reference evidence="1 2" key="1">
    <citation type="submission" date="2018-02" db="EMBL/GenBank/DDBJ databases">
        <title>Draft genome of wild Prunus yedoensis var. nudiflora.</title>
        <authorList>
            <person name="Baek S."/>
            <person name="Kim J.-H."/>
            <person name="Choi K."/>
            <person name="Kim G.-B."/>
            <person name="Cho A."/>
            <person name="Jang H."/>
            <person name="Shin C.-H."/>
            <person name="Yu H.-J."/>
            <person name="Mun J.-H."/>
        </authorList>
    </citation>
    <scope>NUCLEOTIDE SEQUENCE [LARGE SCALE GENOMIC DNA]</scope>
    <source>
        <strain evidence="2">cv. Jeju island</strain>
        <tissue evidence="1">Leaf</tissue>
    </source>
</reference>
<protein>
    <submittedName>
        <fullName evidence="1">Protein O-linked-mannose beta-1 4-N-acetylglucosaminyltransferase 2-like</fullName>
    </submittedName>
</protein>
<dbReference type="PANTHER" id="PTHR20961">
    <property type="entry name" value="GLYCOSYLTRANSFERASE"/>
    <property type="match status" value="1"/>
</dbReference>
<comment type="caution">
    <text evidence="1">The sequence shown here is derived from an EMBL/GenBank/DDBJ whole genome shotgun (WGS) entry which is preliminary data.</text>
</comment>
<dbReference type="GO" id="GO:0016757">
    <property type="term" value="F:glycosyltransferase activity"/>
    <property type="evidence" value="ECO:0007669"/>
    <property type="project" value="UniProtKB-KW"/>
</dbReference>
<dbReference type="AlphaFoldDB" id="A0A314URI5"/>
<dbReference type="PANTHER" id="PTHR20961:SF108">
    <property type="entry name" value="GLYCOSYLTRANSFERASE"/>
    <property type="match status" value="1"/>
</dbReference>
<organism evidence="1 2">
    <name type="scientific">Prunus yedoensis var. nudiflora</name>
    <dbReference type="NCBI Taxonomy" id="2094558"/>
    <lineage>
        <taxon>Eukaryota</taxon>
        <taxon>Viridiplantae</taxon>
        <taxon>Streptophyta</taxon>
        <taxon>Embryophyta</taxon>
        <taxon>Tracheophyta</taxon>
        <taxon>Spermatophyta</taxon>
        <taxon>Magnoliopsida</taxon>
        <taxon>eudicotyledons</taxon>
        <taxon>Gunneridae</taxon>
        <taxon>Pentapetalae</taxon>
        <taxon>rosids</taxon>
        <taxon>fabids</taxon>
        <taxon>Rosales</taxon>
        <taxon>Rosaceae</taxon>
        <taxon>Amygdaloideae</taxon>
        <taxon>Amygdaleae</taxon>
        <taxon>Prunus</taxon>
    </lineage>
</organism>
<name>A0A314URI5_PRUYE</name>
<dbReference type="OrthoDB" id="1151446at2759"/>
<sequence>MKIKWWNDGTIRLSSHRCNAYPDIKFGHCHGWSSWCWPYKCTLLTSQGMLVHVVPLGLDWPSENYYGGPASEMGLCYLEYKIKPEDSSRIIIVYGPDHPVITDPMSVFLKGYQAARAVYVDGQNLNSQG</sequence>
<keyword evidence="1" id="KW-0328">Glycosyltransferase</keyword>
<evidence type="ECO:0000313" key="1">
    <source>
        <dbReference type="EMBL" id="PQM39204.1"/>
    </source>
</evidence>
<keyword evidence="1" id="KW-0808">Transferase</keyword>
<gene>
    <name evidence="1" type="ORF">Pyn_02927</name>
</gene>
<dbReference type="InterPro" id="IPR007657">
    <property type="entry name" value="Glycosyltransferase_61"/>
</dbReference>
<dbReference type="Proteomes" id="UP000250321">
    <property type="component" value="Unassembled WGS sequence"/>
</dbReference>
<accession>A0A314URI5</accession>
<proteinExistence type="predicted"/>
<keyword evidence="2" id="KW-1185">Reference proteome</keyword>